<keyword evidence="1" id="KW-0805">Transcription regulation</keyword>
<dbReference type="InterPro" id="IPR020449">
    <property type="entry name" value="Tscrpt_reg_AraC-type_HTH"/>
</dbReference>
<evidence type="ECO:0000313" key="7">
    <source>
        <dbReference type="Proteomes" id="UP000571018"/>
    </source>
</evidence>
<evidence type="ECO:0000256" key="3">
    <source>
        <dbReference type="ARBA" id="ARBA00023163"/>
    </source>
</evidence>
<dbReference type="RefSeq" id="WP_218930867.1">
    <property type="nucleotide sequence ID" value="NZ_JACAOA010000010.1"/>
</dbReference>
<evidence type="ECO:0000256" key="1">
    <source>
        <dbReference type="ARBA" id="ARBA00023015"/>
    </source>
</evidence>
<keyword evidence="7" id="KW-1185">Reference proteome</keyword>
<dbReference type="CDD" id="cd00093">
    <property type="entry name" value="HTH_XRE"/>
    <property type="match status" value="1"/>
</dbReference>
<dbReference type="SMART" id="SM00342">
    <property type="entry name" value="HTH_ARAC"/>
    <property type="match status" value="1"/>
</dbReference>
<dbReference type="InterPro" id="IPR009057">
    <property type="entry name" value="Homeodomain-like_sf"/>
</dbReference>
<reference evidence="6 7" key="1">
    <citation type="submission" date="2020-06" db="EMBL/GenBank/DDBJ databases">
        <title>Reclassification of Facklamia ignava, Facklamia soureckii and Facklami tabacinasalis as Falseniella iganva gen. nov., comb. nov., Hutsoniella ignava gen. nov., comb. nov., and Ruoffia tabacinasalis gen. nov., comb. nov and description of Ruoffia haltotolerans sp. nov., isolated from hypersaline Inland Sea of Qatar.</title>
        <authorList>
            <person name="Fotedar R."/>
            <person name="Sankaranarayanan K."/>
            <person name="Lawson P."/>
            <person name="Caldwell M."/>
            <person name="Zeyara A."/>
            <person name="Al Malki A."/>
            <person name="Ali M."/>
        </authorList>
    </citation>
    <scope>NUCLEOTIDE SEQUENCE [LARGE SCALE GENOMIC DNA]</scope>
    <source>
        <strain evidence="6 7">INB8</strain>
    </source>
</reference>
<dbReference type="Pfam" id="PF02311">
    <property type="entry name" value="AraC_binding"/>
    <property type="match status" value="1"/>
</dbReference>
<dbReference type="InterPro" id="IPR018062">
    <property type="entry name" value="HTH_AraC-typ_CS"/>
</dbReference>
<evidence type="ECO:0000259" key="4">
    <source>
        <dbReference type="PROSITE" id="PS01124"/>
    </source>
</evidence>
<dbReference type="SUPFAM" id="SSF51215">
    <property type="entry name" value="Regulatory protein AraC"/>
    <property type="match status" value="1"/>
</dbReference>
<dbReference type="InterPro" id="IPR003313">
    <property type="entry name" value="AraC-bd"/>
</dbReference>
<evidence type="ECO:0000313" key="6">
    <source>
        <dbReference type="EMBL" id="MBA5729163.1"/>
    </source>
</evidence>
<accession>A0A839A643</accession>
<dbReference type="PANTHER" id="PTHR43280">
    <property type="entry name" value="ARAC-FAMILY TRANSCRIPTIONAL REGULATOR"/>
    <property type="match status" value="1"/>
</dbReference>
<dbReference type="PROSITE" id="PS50943">
    <property type="entry name" value="HTH_CROC1"/>
    <property type="match status" value="1"/>
</dbReference>
<dbReference type="Gene3D" id="2.60.120.280">
    <property type="entry name" value="Regulatory protein AraC"/>
    <property type="match status" value="1"/>
</dbReference>
<dbReference type="EMBL" id="JACAOA010000010">
    <property type="protein sequence ID" value="MBA5729163.1"/>
    <property type="molecule type" value="Genomic_DNA"/>
</dbReference>
<dbReference type="SUPFAM" id="SSF46689">
    <property type="entry name" value="Homeodomain-like"/>
    <property type="match status" value="2"/>
</dbReference>
<evidence type="ECO:0000259" key="5">
    <source>
        <dbReference type="PROSITE" id="PS50943"/>
    </source>
</evidence>
<dbReference type="InterPro" id="IPR001387">
    <property type="entry name" value="Cro/C1-type_HTH"/>
</dbReference>
<proteinExistence type="predicted"/>
<organism evidence="6 7">
    <name type="scientific">Ruoffia halotolerans</name>
    <dbReference type="NCBI Taxonomy" id="2748684"/>
    <lineage>
        <taxon>Bacteria</taxon>
        <taxon>Bacillati</taxon>
        <taxon>Bacillota</taxon>
        <taxon>Bacilli</taxon>
        <taxon>Lactobacillales</taxon>
        <taxon>Aerococcaceae</taxon>
        <taxon>Ruoffia</taxon>
    </lineage>
</organism>
<dbReference type="CDD" id="cd06986">
    <property type="entry name" value="cupin_MmsR-like_N"/>
    <property type="match status" value="1"/>
</dbReference>
<dbReference type="Gene3D" id="1.10.10.60">
    <property type="entry name" value="Homeodomain-like"/>
    <property type="match status" value="2"/>
</dbReference>
<keyword evidence="2" id="KW-0238">DNA-binding</keyword>
<dbReference type="AlphaFoldDB" id="A0A839A643"/>
<feature type="domain" description="HTH cro/C1-type" evidence="5">
    <location>
        <begin position="185"/>
        <end position="231"/>
    </location>
</feature>
<dbReference type="PANTHER" id="PTHR43280:SF2">
    <property type="entry name" value="HTH-TYPE TRANSCRIPTIONAL REGULATOR EXSA"/>
    <property type="match status" value="1"/>
</dbReference>
<dbReference type="PRINTS" id="PR00032">
    <property type="entry name" value="HTHARAC"/>
</dbReference>
<dbReference type="Pfam" id="PF12833">
    <property type="entry name" value="HTH_18"/>
    <property type="match status" value="1"/>
</dbReference>
<gene>
    <name evidence="6" type="ORF">HW423_05120</name>
</gene>
<dbReference type="InterPro" id="IPR018060">
    <property type="entry name" value="HTH_AraC"/>
</dbReference>
<dbReference type="GO" id="GO:0003700">
    <property type="term" value="F:DNA-binding transcription factor activity"/>
    <property type="evidence" value="ECO:0007669"/>
    <property type="project" value="InterPro"/>
</dbReference>
<dbReference type="Proteomes" id="UP000571018">
    <property type="component" value="Unassembled WGS sequence"/>
</dbReference>
<dbReference type="GO" id="GO:0043565">
    <property type="term" value="F:sequence-specific DNA binding"/>
    <property type="evidence" value="ECO:0007669"/>
    <property type="project" value="InterPro"/>
</dbReference>
<evidence type="ECO:0000256" key="2">
    <source>
        <dbReference type="ARBA" id="ARBA00023125"/>
    </source>
</evidence>
<feature type="domain" description="HTH araC/xylS-type" evidence="4">
    <location>
        <begin position="173"/>
        <end position="271"/>
    </location>
</feature>
<name>A0A839A643_9LACT</name>
<dbReference type="InterPro" id="IPR037923">
    <property type="entry name" value="HTH-like"/>
</dbReference>
<comment type="caution">
    <text evidence="6">The sequence shown here is derived from an EMBL/GenBank/DDBJ whole genome shotgun (WGS) entry which is preliminary data.</text>
</comment>
<dbReference type="PROSITE" id="PS01124">
    <property type="entry name" value="HTH_ARAC_FAMILY_2"/>
    <property type="match status" value="1"/>
</dbReference>
<sequence>MRELWKHFKIDDYDIRIDECGIQQFKPAENYSYRVYQNYVIHYIEEGIGTFNVDNNTYTLTSNEGFILRQGQHVTYYADHNKPWRNYWVGFSGEAFDKFIKYTSLEKEHIVHYEKNSEIIKTIQDICEYTLETTDDDMNLFWYQANIYRLLYALSSEFPSKKHSVLMDQGYEEVAYEYISNNYHKQISINEVAAYIGISRSYLYKLFKEKYHISPQEFLIQKRMNKAVDFLLHTNKPINIIAREVGYYDQLHFSKAFKTTYGVSPTEFKHINNVENFI</sequence>
<dbReference type="PROSITE" id="PS00041">
    <property type="entry name" value="HTH_ARAC_FAMILY_1"/>
    <property type="match status" value="1"/>
</dbReference>
<keyword evidence="3" id="KW-0804">Transcription</keyword>
<protein>
    <submittedName>
        <fullName evidence="6">AraC family transcriptional regulator</fullName>
    </submittedName>
</protein>